<organism evidence="7">
    <name type="scientific">Caldithrix abyssi</name>
    <dbReference type="NCBI Taxonomy" id="187145"/>
    <lineage>
        <taxon>Bacteria</taxon>
        <taxon>Pseudomonadati</taxon>
        <taxon>Calditrichota</taxon>
        <taxon>Calditrichia</taxon>
        <taxon>Calditrichales</taxon>
        <taxon>Calditrichaceae</taxon>
        <taxon>Caldithrix</taxon>
    </lineage>
</organism>
<dbReference type="EMBL" id="DRLD01000335">
    <property type="protein sequence ID" value="HED11411.1"/>
    <property type="molecule type" value="Genomic_DNA"/>
</dbReference>
<evidence type="ECO:0000256" key="2">
    <source>
        <dbReference type="ARBA" id="ARBA00022630"/>
    </source>
</evidence>
<keyword evidence="4 7" id="KW-0560">Oxidoreductase</keyword>
<comment type="caution">
    <text evidence="7">The sequence shown here is derived from an EMBL/GenBank/DDBJ whole genome shotgun (WGS) entry which is preliminary data.</text>
</comment>
<dbReference type="EC" id="1.1.3.-" evidence="7"/>
<feature type="domain" description="FAD dependent oxidoreductase" evidence="6">
    <location>
        <begin position="3"/>
        <end position="391"/>
    </location>
</feature>
<comment type="cofactor">
    <cofactor evidence="1">
        <name>FAD</name>
        <dbReference type="ChEBI" id="CHEBI:57692"/>
    </cofactor>
</comment>
<evidence type="ECO:0000256" key="3">
    <source>
        <dbReference type="ARBA" id="ARBA00022827"/>
    </source>
</evidence>
<keyword evidence="2" id="KW-0285">Flavoprotein</keyword>
<name>A0A7V1LNW6_CALAY</name>
<evidence type="ECO:0000256" key="4">
    <source>
        <dbReference type="ARBA" id="ARBA00023002"/>
    </source>
</evidence>
<reference evidence="7" key="1">
    <citation type="journal article" date="2020" name="mSystems">
        <title>Genome- and Community-Level Interaction Insights into Carbon Utilization and Element Cycling Functions of Hydrothermarchaeota in Hydrothermal Sediment.</title>
        <authorList>
            <person name="Zhou Z."/>
            <person name="Liu Y."/>
            <person name="Xu W."/>
            <person name="Pan J."/>
            <person name="Luo Z.H."/>
            <person name="Li M."/>
        </authorList>
    </citation>
    <scope>NUCLEOTIDE SEQUENCE [LARGE SCALE GENOMIC DNA]</scope>
    <source>
        <strain evidence="7">HyVt-456</strain>
    </source>
</reference>
<dbReference type="Proteomes" id="UP000886005">
    <property type="component" value="Unassembled WGS sequence"/>
</dbReference>
<dbReference type="SUPFAM" id="SSF51905">
    <property type="entry name" value="FAD/NAD(P)-binding domain"/>
    <property type="match status" value="1"/>
</dbReference>
<dbReference type="AlphaFoldDB" id="A0A7V1LNW6"/>
<comment type="similarity">
    <text evidence="5">Belongs to the L2HGDH family.</text>
</comment>
<evidence type="ECO:0000256" key="5">
    <source>
        <dbReference type="ARBA" id="ARBA00037941"/>
    </source>
</evidence>
<dbReference type="Pfam" id="PF01266">
    <property type="entry name" value="DAO"/>
    <property type="match status" value="1"/>
</dbReference>
<gene>
    <name evidence="7" type="primary">lhgO</name>
    <name evidence="7" type="ORF">ENJ10_12035</name>
</gene>
<dbReference type="GO" id="GO:0047545">
    <property type="term" value="F:(S)-2-hydroxyglutarate dehydrogenase activity"/>
    <property type="evidence" value="ECO:0007669"/>
    <property type="project" value="TreeGrafter"/>
</dbReference>
<evidence type="ECO:0000256" key="1">
    <source>
        <dbReference type="ARBA" id="ARBA00001974"/>
    </source>
</evidence>
<proteinExistence type="inferred from homology"/>
<dbReference type="PANTHER" id="PTHR43104">
    <property type="entry name" value="L-2-HYDROXYGLUTARATE DEHYDROGENASE, MITOCHONDRIAL"/>
    <property type="match status" value="1"/>
</dbReference>
<evidence type="ECO:0000259" key="6">
    <source>
        <dbReference type="Pfam" id="PF01266"/>
    </source>
</evidence>
<dbReference type="InterPro" id="IPR006076">
    <property type="entry name" value="FAD-dep_OxRdtase"/>
</dbReference>
<dbReference type="GO" id="GO:0005737">
    <property type="term" value="C:cytoplasm"/>
    <property type="evidence" value="ECO:0007669"/>
    <property type="project" value="TreeGrafter"/>
</dbReference>
<dbReference type="InterPro" id="IPR036188">
    <property type="entry name" value="FAD/NAD-bd_sf"/>
</dbReference>
<keyword evidence="3" id="KW-0274">FAD</keyword>
<protein>
    <submittedName>
        <fullName evidence="7">L-2-hydroxyglutarate oxidase</fullName>
        <ecNumber evidence="7">1.1.3.-</ecNumber>
    </submittedName>
</protein>
<dbReference type="PANTHER" id="PTHR43104:SF2">
    <property type="entry name" value="L-2-HYDROXYGLUTARATE DEHYDROGENASE, MITOCHONDRIAL"/>
    <property type="match status" value="1"/>
</dbReference>
<dbReference type="NCBIfam" id="NF008726">
    <property type="entry name" value="PRK11728.1"/>
    <property type="match status" value="1"/>
</dbReference>
<accession>A0A7V1LNW6</accession>
<dbReference type="Gene3D" id="3.30.9.10">
    <property type="entry name" value="D-Amino Acid Oxidase, subunit A, domain 2"/>
    <property type="match status" value="1"/>
</dbReference>
<dbReference type="Gene3D" id="3.50.50.60">
    <property type="entry name" value="FAD/NAD(P)-binding domain"/>
    <property type="match status" value="1"/>
</dbReference>
<sequence length="399" mass="44057">MYDIAIIGAGIVGLATAYQLSKKRGLRVLILETEKEIADHQTGNNSGVIHSGLYYKPGSLKAQNCVNGRNAMYIFCENNEIAHERCGKLVVATTAAEKKMLSVLEQRGHKNGLNGLKMLSAEQMREYEPHVRGVAALHVPETGIVDYKDVARAMSWHIRNRGFDLLTETRFIGLQEEKSGALVLETNNGEYRAANIINCAGLYSDRVARACGLHPGVRIIPFRGEYYELKPEREKLINNLIYPVPNPRFPFLGVHFTRMIHGGVEAGPNAVLAFKREGYHKNDFELKDTLEIFGYPGFWVLALKYGLYGLGEFYRSFSKKAFVSALRKLVPEIEAADVKPAGAGVRAQALGPGGKLIDDFYFVDAPRQIHVLNAPSPAATASLSIGATIAEKALEQFSF</sequence>
<evidence type="ECO:0000313" key="7">
    <source>
        <dbReference type="EMBL" id="HED11411.1"/>
    </source>
</evidence>